<keyword evidence="3" id="KW-1185">Reference proteome</keyword>
<reference evidence="2 3" key="1">
    <citation type="journal article" date="2012" name="J. Bacteriol.">
        <title>Genome Sequence of "Candidatus Nitrosoarchaeum limnia" BG20, a Low-Salinity Ammonia-Oxidizing Archaeon from the San Francisco Bay Estuary.</title>
        <authorList>
            <person name="Mosier A.C."/>
            <person name="Allen E.E."/>
            <person name="Kim M."/>
            <person name="Ferriera S."/>
            <person name="Francis C.A."/>
        </authorList>
    </citation>
    <scope>NUCLEOTIDE SEQUENCE [LARGE SCALE GENOMIC DNA]</scope>
    <source>
        <strain evidence="2 3">BG20</strain>
    </source>
</reference>
<feature type="transmembrane region" description="Helical" evidence="1">
    <location>
        <begin position="40"/>
        <end position="62"/>
    </location>
</feature>
<proteinExistence type="predicted"/>
<protein>
    <submittedName>
        <fullName evidence="2">Uncharacterized protein</fullName>
    </submittedName>
</protein>
<name>S2EQX4_9ARCH</name>
<evidence type="ECO:0000256" key="1">
    <source>
        <dbReference type="SAM" id="Phobius"/>
    </source>
</evidence>
<dbReference type="EMBL" id="AHJG01000246">
    <property type="protein sequence ID" value="EPA04849.1"/>
    <property type="molecule type" value="Genomic_DNA"/>
</dbReference>
<gene>
    <name evidence="2" type="ORF">BG20_I0503</name>
</gene>
<dbReference type="Proteomes" id="UP000014065">
    <property type="component" value="Unassembled WGS sequence"/>
</dbReference>
<evidence type="ECO:0000313" key="2">
    <source>
        <dbReference type="EMBL" id="EPA04849.1"/>
    </source>
</evidence>
<sequence length="76" mass="8640">MKIGLFGFVFVMWMLIIIGGGFLVMIIGPLSISGYGEFDFFLASIIKAIIAIILVIIWILILSKLKNWIFKNEIKF</sequence>
<dbReference type="AlphaFoldDB" id="S2EQX4"/>
<accession>S2EQX4</accession>
<feature type="transmembrane region" description="Helical" evidence="1">
    <location>
        <begin position="5"/>
        <end position="28"/>
    </location>
</feature>
<comment type="caution">
    <text evidence="2">The sequence shown here is derived from an EMBL/GenBank/DDBJ whole genome shotgun (WGS) entry which is preliminary data.</text>
</comment>
<keyword evidence="1" id="KW-0812">Transmembrane</keyword>
<evidence type="ECO:0000313" key="3">
    <source>
        <dbReference type="Proteomes" id="UP000014065"/>
    </source>
</evidence>
<dbReference type="RefSeq" id="WP_010194086.1">
    <property type="nucleotide sequence ID" value="NZ_AHJG01000246.1"/>
</dbReference>
<organism evidence="2 3">
    <name type="scientific">Candidatus Nitrosarchaeum limnium BG20</name>
    <dbReference type="NCBI Taxonomy" id="859192"/>
    <lineage>
        <taxon>Archaea</taxon>
        <taxon>Nitrososphaerota</taxon>
        <taxon>Nitrososphaeria</taxon>
        <taxon>Nitrosopumilales</taxon>
        <taxon>Nitrosopumilaceae</taxon>
        <taxon>Nitrosarchaeum</taxon>
    </lineage>
</organism>
<keyword evidence="1" id="KW-1133">Transmembrane helix</keyword>
<keyword evidence="1" id="KW-0472">Membrane</keyword>